<sequence length="47" mass="5214">QLQNSASQLSNKRRGSVAADFAPHRLIFSERQQMAVLKQLTAGEESN</sequence>
<dbReference type="EMBL" id="CAJOBJ010246526">
    <property type="protein sequence ID" value="CAF5086151.1"/>
    <property type="molecule type" value="Genomic_DNA"/>
</dbReference>
<proteinExistence type="predicted"/>
<gene>
    <name evidence="2" type="ORF">BYL167_LOCUS52741</name>
    <name evidence="3" type="ORF">GIL414_LOCUS61982</name>
</gene>
<feature type="compositionally biased region" description="Polar residues" evidence="1">
    <location>
        <begin position="1"/>
        <end position="10"/>
    </location>
</feature>
<evidence type="ECO:0000313" key="3">
    <source>
        <dbReference type="EMBL" id="CAF5086151.1"/>
    </source>
</evidence>
<dbReference type="Proteomes" id="UP000681967">
    <property type="component" value="Unassembled WGS sequence"/>
</dbReference>
<evidence type="ECO:0000313" key="2">
    <source>
        <dbReference type="EMBL" id="CAF4915098.1"/>
    </source>
</evidence>
<evidence type="ECO:0000256" key="1">
    <source>
        <dbReference type="SAM" id="MobiDB-lite"/>
    </source>
</evidence>
<feature type="region of interest" description="Disordered" evidence="1">
    <location>
        <begin position="1"/>
        <end position="22"/>
    </location>
</feature>
<organism evidence="2 4">
    <name type="scientific">Rotaria magnacalcarata</name>
    <dbReference type="NCBI Taxonomy" id="392030"/>
    <lineage>
        <taxon>Eukaryota</taxon>
        <taxon>Metazoa</taxon>
        <taxon>Spiralia</taxon>
        <taxon>Gnathifera</taxon>
        <taxon>Rotifera</taxon>
        <taxon>Eurotatoria</taxon>
        <taxon>Bdelloidea</taxon>
        <taxon>Philodinida</taxon>
        <taxon>Philodinidae</taxon>
        <taxon>Rotaria</taxon>
    </lineage>
</organism>
<comment type="caution">
    <text evidence="2">The sequence shown here is derived from an EMBL/GenBank/DDBJ whole genome shotgun (WGS) entry which is preliminary data.</text>
</comment>
<dbReference type="AlphaFoldDB" id="A0A8S3CHM2"/>
<evidence type="ECO:0000313" key="4">
    <source>
        <dbReference type="Proteomes" id="UP000681967"/>
    </source>
</evidence>
<name>A0A8S3CHM2_9BILA</name>
<protein>
    <submittedName>
        <fullName evidence="2">Uncharacterized protein</fullName>
    </submittedName>
</protein>
<accession>A0A8S3CHM2</accession>
<feature type="non-terminal residue" evidence="2">
    <location>
        <position position="1"/>
    </location>
</feature>
<dbReference type="Proteomes" id="UP000681720">
    <property type="component" value="Unassembled WGS sequence"/>
</dbReference>
<dbReference type="EMBL" id="CAJOBH010172357">
    <property type="protein sequence ID" value="CAF4915098.1"/>
    <property type="molecule type" value="Genomic_DNA"/>
</dbReference>
<reference evidence="2" key="1">
    <citation type="submission" date="2021-02" db="EMBL/GenBank/DDBJ databases">
        <authorList>
            <person name="Nowell W R."/>
        </authorList>
    </citation>
    <scope>NUCLEOTIDE SEQUENCE</scope>
</reference>
<feature type="non-terminal residue" evidence="2">
    <location>
        <position position="47"/>
    </location>
</feature>